<dbReference type="EMBL" id="VGIR01000052">
    <property type="protein sequence ID" value="MBM3331951.1"/>
    <property type="molecule type" value="Genomic_DNA"/>
</dbReference>
<protein>
    <submittedName>
        <fullName evidence="2">J domain-containing protein</fullName>
    </submittedName>
</protein>
<dbReference type="SUPFAM" id="SSF46565">
    <property type="entry name" value="Chaperone J-domain"/>
    <property type="match status" value="1"/>
</dbReference>
<proteinExistence type="predicted"/>
<dbReference type="Gene3D" id="1.10.287.110">
    <property type="entry name" value="DnaJ domain"/>
    <property type="match status" value="1"/>
</dbReference>
<dbReference type="PRINTS" id="PR00625">
    <property type="entry name" value="JDOMAIN"/>
</dbReference>
<dbReference type="SMART" id="SM00271">
    <property type="entry name" value="DnaJ"/>
    <property type="match status" value="1"/>
</dbReference>
<dbReference type="InterPro" id="IPR036869">
    <property type="entry name" value="J_dom_sf"/>
</dbReference>
<sequence>MKNPLDSTFDKKDPYKILGVTAGASPADIRRAYLGLARCNHPNLFATDAEKYRTSTELMQDINAAYELLSDPGRRELWNRQHAVVPSPGRATRREQELRKYYDAQLLQRVIRMYNGFVSSLLTAEERLRATRRIEKFQVSRAGSAYIRELATRHYREVMEFLKSDKRISVYDDGLVEIMLLYKGAFEVSPGSVFVTYAYICYRDNHGRIPAGLDARPTPQPGTGDGVIRLRLPGPRCDSASKPTKGLGTQVWEWLMAKPGDHRP</sequence>
<dbReference type="Pfam" id="PF00226">
    <property type="entry name" value="DnaJ"/>
    <property type="match status" value="1"/>
</dbReference>
<dbReference type="PROSITE" id="PS50076">
    <property type="entry name" value="DNAJ_2"/>
    <property type="match status" value="1"/>
</dbReference>
<dbReference type="CDD" id="cd06257">
    <property type="entry name" value="DnaJ"/>
    <property type="match status" value="1"/>
</dbReference>
<evidence type="ECO:0000313" key="3">
    <source>
        <dbReference type="Proteomes" id="UP000779900"/>
    </source>
</evidence>
<name>A0A937XH47_UNCW3</name>
<evidence type="ECO:0000259" key="1">
    <source>
        <dbReference type="PROSITE" id="PS50076"/>
    </source>
</evidence>
<evidence type="ECO:0000313" key="2">
    <source>
        <dbReference type="EMBL" id="MBM3331951.1"/>
    </source>
</evidence>
<dbReference type="AlphaFoldDB" id="A0A937XH47"/>
<reference evidence="2" key="1">
    <citation type="submission" date="2019-03" db="EMBL/GenBank/DDBJ databases">
        <title>Lake Tanganyika Metagenome-Assembled Genomes (MAGs).</title>
        <authorList>
            <person name="Tran P."/>
        </authorList>
    </citation>
    <scope>NUCLEOTIDE SEQUENCE</scope>
    <source>
        <strain evidence="2">K_DeepCast_150m_m2_040</strain>
    </source>
</reference>
<comment type="caution">
    <text evidence="2">The sequence shown here is derived from an EMBL/GenBank/DDBJ whole genome shotgun (WGS) entry which is preliminary data.</text>
</comment>
<dbReference type="InterPro" id="IPR001623">
    <property type="entry name" value="DnaJ_domain"/>
</dbReference>
<dbReference type="PANTHER" id="PTHR24074">
    <property type="entry name" value="CO-CHAPERONE PROTEIN DJLA"/>
    <property type="match status" value="1"/>
</dbReference>
<organism evidence="2 3">
    <name type="scientific">candidate division WOR-3 bacterium</name>
    <dbReference type="NCBI Taxonomy" id="2052148"/>
    <lineage>
        <taxon>Bacteria</taxon>
        <taxon>Bacteria division WOR-3</taxon>
    </lineage>
</organism>
<dbReference type="InterPro" id="IPR050817">
    <property type="entry name" value="DjlA_DnaK_co-chaperone"/>
</dbReference>
<gene>
    <name evidence="2" type="ORF">FJY68_08905</name>
</gene>
<dbReference type="Proteomes" id="UP000779900">
    <property type="component" value="Unassembled WGS sequence"/>
</dbReference>
<feature type="domain" description="J" evidence="1">
    <location>
        <begin position="13"/>
        <end position="82"/>
    </location>
</feature>
<accession>A0A937XH47</accession>